<proteinExistence type="predicted"/>
<dbReference type="AlphaFoldDB" id="A9SK70"/>
<dbReference type="HOGENOM" id="CLU_1985352_0_0_1"/>
<sequence>MHFSFQMTQSYIFFFHLCVEENLHMETPLQAVRQCMDHAELSLTLGSNGAAQQRQHGKTTNTAAEEYADGSWSAKDLQVPQAVLDLESGLLTEKTFRSDASSKDAFKERKRTGLNLNQAERVNAIR</sequence>
<reference evidence="2" key="3">
    <citation type="submission" date="2020-12" db="UniProtKB">
        <authorList>
            <consortium name="EnsemblPlants"/>
        </authorList>
    </citation>
    <scope>IDENTIFICATION</scope>
</reference>
<dbReference type="PaxDb" id="3218-PP1S87_55V6.1"/>
<reference evidence="1 3" key="1">
    <citation type="journal article" date="2008" name="Science">
        <title>The Physcomitrella genome reveals evolutionary insights into the conquest of land by plants.</title>
        <authorList>
            <person name="Rensing S."/>
            <person name="Lang D."/>
            <person name="Zimmer A."/>
            <person name="Terry A."/>
            <person name="Salamov A."/>
            <person name="Shapiro H."/>
            <person name="Nishiyama T."/>
            <person name="Perroud P.-F."/>
            <person name="Lindquist E."/>
            <person name="Kamisugi Y."/>
            <person name="Tanahashi T."/>
            <person name="Sakakibara K."/>
            <person name="Fujita T."/>
            <person name="Oishi K."/>
            <person name="Shin-I T."/>
            <person name="Kuroki Y."/>
            <person name="Toyoda A."/>
            <person name="Suzuki Y."/>
            <person name="Hashimoto A."/>
            <person name="Yamaguchi K."/>
            <person name="Sugano A."/>
            <person name="Kohara Y."/>
            <person name="Fujiyama A."/>
            <person name="Anterola A."/>
            <person name="Aoki S."/>
            <person name="Ashton N."/>
            <person name="Barbazuk W.B."/>
            <person name="Barker E."/>
            <person name="Bennetzen J."/>
            <person name="Bezanilla M."/>
            <person name="Blankenship R."/>
            <person name="Cho S.H."/>
            <person name="Dutcher S."/>
            <person name="Estelle M."/>
            <person name="Fawcett J.A."/>
            <person name="Gundlach H."/>
            <person name="Hanada K."/>
            <person name="Heyl A."/>
            <person name="Hicks K.A."/>
            <person name="Hugh J."/>
            <person name="Lohr M."/>
            <person name="Mayer K."/>
            <person name="Melkozernov A."/>
            <person name="Murata T."/>
            <person name="Nelson D."/>
            <person name="Pils B."/>
            <person name="Prigge M."/>
            <person name="Reiss B."/>
            <person name="Renner T."/>
            <person name="Rombauts S."/>
            <person name="Rushton P."/>
            <person name="Sanderfoot A."/>
            <person name="Schween G."/>
            <person name="Shiu S.-H."/>
            <person name="Stueber K."/>
            <person name="Theodoulou F.L."/>
            <person name="Tu H."/>
            <person name="Van de Peer Y."/>
            <person name="Verrier P.J."/>
            <person name="Waters E."/>
            <person name="Wood A."/>
            <person name="Yang L."/>
            <person name="Cove D."/>
            <person name="Cuming A."/>
            <person name="Hasebe M."/>
            <person name="Lucas S."/>
            <person name="Mishler D.B."/>
            <person name="Reski R."/>
            <person name="Grigoriev I."/>
            <person name="Quatrano R.S."/>
            <person name="Boore J.L."/>
        </authorList>
    </citation>
    <scope>NUCLEOTIDE SEQUENCE [LARGE SCALE GENOMIC DNA]</scope>
    <source>
        <strain evidence="2 3">cv. Gransden 2004</strain>
    </source>
</reference>
<reference evidence="1 3" key="2">
    <citation type="journal article" date="2018" name="Plant J.">
        <title>The Physcomitrella patens chromosome-scale assembly reveals moss genome structure and evolution.</title>
        <authorList>
            <person name="Lang D."/>
            <person name="Ullrich K.K."/>
            <person name="Murat F."/>
            <person name="Fuchs J."/>
            <person name="Jenkins J."/>
            <person name="Haas F.B."/>
            <person name="Piednoel M."/>
            <person name="Gundlach H."/>
            <person name="Van Bel M."/>
            <person name="Meyberg R."/>
            <person name="Vives C."/>
            <person name="Morata J."/>
            <person name="Symeonidi A."/>
            <person name="Hiss M."/>
            <person name="Muchero W."/>
            <person name="Kamisugi Y."/>
            <person name="Saleh O."/>
            <person name="Blanc G."/>
            <person name="Decker E.L."/>
            <person name="van Gessel N."/>
            <person name="Grimwood J."/>
            <person name="Hayes R.D."/>
            <person name="Graham S.W."/>
            <person name="Gunter L.E."/>
            <person name="McDaniel S.F."/>
            <person name="Hoernstein S.N.W."/>
            <person name="Larsson A."/>
            <person name="Li F.W."/>
            <person name="Perroud P.F."/>
            <person name="Phillips J."/>
            <person name="Ranjan P."/>
            <person name="Rokshar D.S."/>
            <person name="Rothfels C.J."/>
            <person name="Schneider L."/>
            <person name="Shu S."/>
            <person name="Stevenson D.W."/>
            <person name="Thummler F."/>
            <person name="Tillich M."/>
            <person name="Villarreal Aguilar J.C."/>
            <person name="Widiez T."/>
            <person name="Wong G.K."/>
            <person name="Wymore A."/>
            <person name="Zhang Y."/>
            <person name="Zimmer A.D."/>
            <person name="Quatrano R.S."/>
            <person name="Mayer K.F.X."/>
            <person name="Goodstein D."/>
            <person name="Casacuberta J.M."/>
            <person name="Vandepoele K."/>
            <person name="Reski R."/>
            <person name="Cuming A.C."/>
            <person name="Tuskan G.A."/>
            <person name="Maumus F."/>
            <person name="Salse J."/>
            <person name="Schmutz J."/>
            <person name="Rensing S.A."/>
        </authorList>
    </citation>
    <scope>NUCLEOTIDE SEQUENCE [LARGE SCALE GENOMIC DNA]</scope>
    <source>
        <strain evidence="2 3">cv. Gransden 2004</strain>
    </source>
</reference>
<keyword evidence="3" id="KW-1185">Reference proteome</keyword>
<name>A9SK70_PHYPA</name>
<accession>A9SK70</accession>
<evidence type="ECO:0000313" key="2">
    <source>
        <dbReference type="EnsemblPlants" id="PAC:32923621.CDS.1"/>
    </source>
</evidence>
<dbReference type="EMBL" id="ABEU02000007">
    <property type="protein sequence ID" value="PNR51016.1"/>
    <property type="molecule type" value="Genomic_DNA"/>
</dbReference>
<dbReference type="EnsemblPlants" id="Pp3c7_10120V3.1">
    <property type="protein sequence ID" value="PAC:32923621.CDS.1"/>
    <property type="gene ID" value="Pp3c7_10120"/>
</dbReference>
<gene>
    <name evidence="1" type="ORF">PHYPA_010202</name>
</gene>
<protein>
    <submittedName>
        <fullName evidence="1 2">Uncharacterized protein</fullName>
    </submittedName>
</protein>
<organism evidence="1">
    <name type="scientific">Physcomitrium patens</name>
    <name type="common">Spreading-leaved earth moss</name>
    <name type="synonym">Physcomitrella patens</name>
    <dbReference type="NCBI Taxonomy" id="3218"/>
    <lineage>
        <taxon>Eukaryota</taxon>
        <taxon>Viridiplantae</taxon>
        <taxon>Streptophyta</taxon>
        <taxon>Embryophyta</taxon>
        <taxon>Bryophyta</taxon>
        <taxon>Bryophytina</taxon>
        <taxon>Bryopsida</taxon>
        <taxon>Funariidae</taxon>
        <taxon>Funariales</taxon>
        <taxon>Funariaceae</taxon>
        <taxon>Physcomitrium</taxon>
    </lineage>
</organism>
<evidence type="ECO:0000313" key="1">
    <source>
        <dbReference type="EMBL" id="PNR51016.1"/>
    </source>
</evidence>
<dbReference type="Gramene" id="Pp3c7_10120V3.1">
    <property type="protein sequence ID" value="PAC:32923621.CDS.1"/>
    <property type="gene ID" value="Pp3c7_10120"/>
</dbReference>
<evidence type="ECO:0000313" key="3">
    <source>
        <dbReference type="Proteomes" id="UP000006727"/>
    </source>
</evidence>
<dbReference type="Proteomes" id="UP000006727">
    <property type="component" value="Chromosome 7"/>
</dbReference>
<dbReference type="InParanoid" id="A9SK70"/>